<dbReference type="InterPro" id="IPR036107">
    <property type="entry name" value="CsrA_sf"/>
</dbReference>
<dbReference type="Pfam" id="PF02599">
    <property type="entry name" value="CsrA"/>
    <property type="match status" value="1"/>
</dbReference>
<keyword evidence="1" id="KW-0963">Cytoplasm</keyword>
<evidence type="ECO:0000256" key="4">
    <source>
        <dbReference type="ARBA" id="ARBA00023159"/>
    </source>
</evidence>
<evidence type="ECO:0000256" key="3">
    <source>
        <dbReference type="ARBA" id="ARBA00022884"/>
    </source>
</evidence>
<dbReference type="RefSeq" id="WP_021220034.1">
    <property type="nucleotide sequence ID" value="NZ_AP023081.1"/>
</dbReference>
<proteinExistence type="predicted"/>
<evidence type="ECO:0000313" key="5">
    <source>
        <dbReference type="EMBL" id="BCD89284.1"/>
    </source>
</evidence>
<accession>A0ABM7LI68</accession>
<sequence>MTPAPVPPEQAAEGRTRIITCERDQQFHIGNDVVITITEIRGFSVKMAIGAPRSVPVHREEIYRRIQQALEAEQRKATGAREP</sequence>
<dbReference type="Gene3D" id="2.60.40.4380">
    <property type="entry name" value="Translational regulator CsrA"/>
    <property type="match status" value="1"/>
</dbReference>
<organism evidence="5 6">
    <name type="scientific">Pseudomonas solani</name>
    <dbReference type="NCBI Taxonomy" id="2731552"/>
    <lineage>
        <taxon>Bacteria</taxon>
        <taxon>Pseudomonadati</taxon>
        <taxon>Pseudomonadota</taxon>
        <taxon>Gammaproteobacteria</taxon>
        <taxon>Pseudomonadales</taxon>
        <taxon>Pseudomonadaceae</taxon>
        <taxon>Pseudomonas</taxon>
    </lineage>
</organism>
<dbReference type="Proteomes" id="UP001064896">
    <property type="component" value="Chromosome"/>
</dbReference>
<dbReference type="InterPro" id="IPR003751">
    <property type="entry name" value="CsrA"/>
</dbReference>
<keyword evidence="6" id="KW-1185">Reference proteome</keyword>
<evidence type="ECO:0008006" key="7">
    <source>
        <dbReference type="Google" id="ProtNLM"/>
    </source>
</evidence>
<keyword evidence="4" id="KW-0010">Activator</keyword>
<protein>
    <recommendedName>
        <fullName evidence="7">Carbon storage regulator</fullName>
    </recommendedName>
</protein>
<dbReference type="SUPFAM" id="SSF117130">
    <property type="entry name" value="CsrA-like"/>
    <property type="match status" value="1"/>
</dbReference>
<evidence type="ECO:0000256" key="2">
    <source>
        <dbReference type="ARBA" id="ARBA00022845"/>
    </source>
</evidence>
<evidence type="ECO:0000256" key="1">
    <source>
        <dbReference type="ARBA" id="ARBA00022490"/>
    </source>
</evidence>
<keyword evidence="2" id="KW-0810">Translation regulation</keyword>
<dbReference type="EMBL" id="AP023081">
    <property type="protein sequence ID" value="BCD89284.1"/>
    <property type="molecule type" value="Genomic_DNA"/>
</dbReference>
<dbReference type="PANTHER" id="PTHR34984">
    <property type="entry name" value="CARBON STORAGE REGULATOR"/>
    <property type="match status" value="1"/>
</dbReference>
<evidence type="ECO:0000313" key="6">
    <source>
        <dbReference type="Proteomes" id="UP001064896"/>
    </source>
</evidence>
<reference evidence="5" key="1">
    <citation type="submission" date="2020-05" db="EMBL/GenBank/DDBJ databases">
        <title>Complete genome sequence of Pseudomonas sp. Sm006.</title>
        <authorList>
            <person name="Takeuchi K."/>
            <person name="Someya N."/>
        </authorList>
    </citation>
    <scope>NUCLEOTIDE SEQUENCE</scope>
    <source>
        <strain evidence="5">Sm006</strain>
    </source>
</reference>
<dbReference type="PANTHER" id="PTHR34984:SF1">
    <property type="entry name" value="CARBON STORAGE REGULATOR"/>
    <property type="match status" value="1"/>
</dbReference>
<keyword evidence="3" id="KW-0694">RNA-binding</keyword>
<gene>
    <name evidence="5" type="ORF">PSm6_56910</name>
</gene>
<name>A0ABM7LI68_9PSED</name>